<feature type="non-terminal residue" evidence="1">
    <location>
        <position position="1"/>
    </location>
</feature>
<evidence type="ECO:0000313" key="1">
    <source>
        <dbReference type="EMBL" id="CAF4357148.1"/>
    </source>
</evidence>
<name>A0A820L931_9BILA</name>
<protein>
    <submittedName>
        <fullName evidence="1">Uncharacterized protein</fullName>
    </submittedName>
</protein>
<dbReference type="EMBL" id="CAJOBE010050967">
    <property type="protein sequence ID" value="CAF4357148.1"/>
    <property type="molecule type" value="Genomic_DNA"/>
</dbReference>
<reference evidence="1" key="1">
    <citation type="submission" date="2021-02" db="EMBL/GenBank/DDBJ databases">
        <authorList>
            <person name="Nowell W R."/>
        </authorList>
    </citation>
    <scope>NUCLEOTIDE SEQUENCE</scope>
</reference>
<gene>
    <name evidence="1" type="ORF">FNK824_LOCUS42541</name>
</gene>
<comment type="caution">
    <text evidence="1">The sequence shown here is derived from an EMBL/GenBank/DDBJ whole genome shotgun (WGS) entry which is preliminary data.</text>
</comment>
<sequence length="33" mass="3650">FKNPPIIQESGRFEPAELAVEQAYLLEEASTTA</sequence>
<proteinExistence type="predicted"/>
<organism evidence="1 2">
    <name type="scientific">Rotaria sordida</name>
    <dbReference type="NCBI Taxonomy" id="392033"/>
    <lineage>
        <taxon>Eukaryota</taxon>
        <taxon>Metazoa</taxon>
        <taxon>Spiralia</taxon>
        <taxon>Gnathifera</taxon>
        <taxon>Rotifera</taxon>
        <taxon>Eurotatoria</taxon>
        <taxon>Bdelloidea</taxon>
        <taxon>Philodinida</taxon>
        <taxon>Philodinidae</taxon>
        <taxon>Rotaria</taxon>
    </lineage>
</organism>
<accession>A0A820L931</accession>
<dbReference type="Proteomes" id="UP000663874">
    <property type="component" value="Unassembled WGS sequence"/>
</dbReference>
<evidence type="ECO:0000313" key="2">
    <source>
        <dbReference type="Proteomes" id="UP000663874"/>
    </source>
</evidence>
<dbReference type="AlphaFoldDB" id="A0A820L931"/>